<dbReference type="SMART" id="SM00490">
    <property type="entry name" value="HELICc"/>
    <property type="match status" value="1"/>
</dbReference>
<dbReference type="Pfam" id="PF00271">
    <property type="entry name" value="Helicase_C"/>
    <property type="match status" value="1"/>
</dbReference>
<evidence type="ECO:0000256" key="5">
    <source>
        <dbReference type="ARBA" id="ARBA00022840"/>
    </source>
</evidence>
<keyword evidence="2" id="KW-0547">Nucleotide-binding</keyword>
<dbReference type="CDD" id="cd18787">
    <property type="entry name" value="SF2_C_DEAD"/>
    <property type="match status" value="1"/>
</dbReference>
<dbReference type="InterPro" id="IPR014014">
    <property type="entry name" value="RNA_helicase_DEAD_Q_motif"/>
</dbReference>
<dbReference type="SMART" id="SM00487">
    <property type="entry name" value="DEXDc"/>
    <property type="match status" value="1"/>
</dbReference>
<evidence type="ECO:0000256" key="1">
    <source>
        <dbReference type="ARBA" id="ARBA00012552"/>
    </source>
</evidence>
<feature type="domain" description="Helicase C-terminal" evidence="9">
    <location>
        <begin position="264"/>
        <end position="409"/>
    </location>
</feature>
<dbReference type="InterPro" id="IPR001650">
    <property type="entry name" value="Helicase_C-like"/>
</dbReference>
<dbReference type="PANTHER" id="PTHR47959">
    <property type="entry name" value="ATP-DEPENDENT RNA HELICASE RHLE-RELATED"/>
    <property type="match status" value="1"/>
</dbReference>
<dbReference type="PROSITE" id="PS51195">
    <property type="entry name" value="Q_MOTIF"/>
    <property type="match status" value="1"/>
</dbReference>
<name>A0A3B0JTK1_DROGU</name>
<sequence length="1195" mass="131280">MEGGSAIAHNLANGEKRTSDVEAGRLQHFSDLHLRPVVLSGLTANNFKTPTKIQAAAIPMALTGMDLLVQSKSGTGKTLIYVVAALQAVNVNWNHPGILVILPTRELAIQVHDTFRYLGQRMRQLTVNSFIGGTDVTKDRDKLRNCHVVIGTPGRLLQLHEKGVFNPSRVRLLVLDEADQLFMTESLQRTVNELIALLPRQRQVIACSATFDQNLDEKIARMMEKPILISNSERATVLLGIRQFVYELPEQINNMLEMRLKLEALKKIFTQLNYEQAVLFSNSKMRADSYCNYLNAGGIPCMLLSGDLAQSERSEVFESYRTFSVRTIVATDLIARGVDSHHANLVINLDPPNDHVTYLHRTGRAGRFGSKAIAITFISSPKQSENFKRILAKAGTGMSVLQFPTEGPPAKGFNYFEFDAYEFPYYFKTEANEQDENELNRIKKPKSTKLAIKIANEKASRDVSPVEVKTPNTDTDAAQQIVEECAPRAVLIAPTVVKEQKANNLEFEINTYPAVEDAQQPSELLPLAAPVEYILSPNDDKPSTSSEAKKREKLRRKAEKQKHAKSNLSAPAKANISAAQPRSTDNKENRPANGAEVSTEKPLDSHQTITEVQDSAQTSQAPSDVSQEPTQTSTEATQTPTDVSQEPTHLSVSSAIAEITAEQPLETPQALMEVEDSPQTSQTPTDVSQEPTPTPSDVSQEPTQSSGCSAATHPAPPANSINTKTYCLVVPAMDNSSTTLQPHVLSNTVDDASSIVSDSLECGYGSDASYVSHYTESDGQIIWQRYRARRQVLKRRRRSLKTRPWYHKCSTFVRLHTAFRSVKRPGIESLLPVLAHHQLLLKFDNRESIIQRLNAYKRRFKVKNESDWLDELYKTAMEVYSTDYENATEKDKSEKPQQQQPPAAAMGKLSVHVAHQMNIPAVAVAAAASVAVAAPAPAPVAVAAVQAAVEDSETSSESALTSEEDEEVVEELSSPSSGFGESTEESASSGIETSVYDPSSSDPLENDDEDDEDTEWEDYGHEEEDPADDSYSDISGLSAISSNSYDIRHTRFKLVKRPLKESSSSYESDDSDESKGNNARDAATAARPIAIAVRHNASGTKKAKGLTTGPEQAGGSRPKADPEGAAESSATEEAGESSAQGEPDESSAPEVRATEPPDLDHINRAMQLWEETFNRQYLLIANHVAAHMSQFHEED</sequence>
<feature type="compositionally biased region" description="Basic and acidic residues" evidence="7">
    <location>
        <begin position="538"/>
        <end position="550"/>
    </location>
</feature>
<evidence type="ECO:0000259" key="10">
    <source>
        <dbReference type="PROSITE" id="PS51195"/>
    </source>
</evidence>
<evidence type="ECO:0000313" key="12">
    <source>
        <dbReference type="Proteomes" id="UP000268350"/>
    </source>
</evidence>
<evidence type="ECO:0000256" key="6">
    <source>
        <dbReference type="PROSITE-ProRule" id="PRU00552"/>
    </source>
</evidence>
<evidence type="ECO:0000256" key="2">
    <source>
        <dbReference type="ARBA" id="ARBA00022741"/>
    </source>
</evidence>
<feature type="compositionally biased region" description="Low complexity" evidence="7">
    <location>
        <begin position="626"/>
        <end position="641"/>
    </location>
</feature>
<protein>
    <recommendedName>
        <fullName evidence="1">RNA helicase</fullName>
        <ecNumber evidence="1">3.6.4.13</ecNumber>
    </recommendedName>
</protein>
<evidence type="ECO:0000259" key="8">
    <source>
        <dbReference type="PROSITE" id="PS51192"/>
    </source>
</evidence>
<feature type="compositionally biased region" description="Basic residues" evidence="7">
    <location>
        <begin position="551"/>
        <end position="565"/>
    </location>
</feature>
<dbReference type="Pfam" id="PF00270">
    <property type="entry name" value="DEAD"/>
    <property type="match status" value="1"/>
</dbReference>
<evidence type="ECO:0000256" key="4">
    <source>
        <dbReference type="ARBA" id="ARBA00022806"/>
    </source>
</evidence>
<keyword evidence="3" id="KW-0378">Hydrolase</keyword>
<feature type="region of interest" description="Disordered" evidence="7">
    <location>
        <begin position="534"/>
        <end position="649"/>
    </location>
</feature>
<dbReference type="InterPro" id="IPR050079">
    <property type="entry name" value="DEAD_box_RNA_helicase"/>
</dbReference>
<feature type="compositionally biased region" description="Acidic residues" evidence="7">
    <location>
        <begin position="1004"/>
        <end position="1031"/>
    </location>
</feature>
<feature type="compositionally biased region" description="Low complexity" evidence="7">
    <location>
        <begin position="1123"/>
        <end position="1141"/>
    </location>
</feature>
<feature type="region of interest" description="Disordered" evidence="7">
    <location>
        <begin position="953"/>
        <end position="1159"/>
    </location>
</feature>
<gene>
    <name evidence="11" type="ORF">DGUA_6G007241</name>
</gene>
<dbReference type="GO" id="GO:0005829">
    <property type="term" value="C:cytosol"/>
    <property type="evidence" value="ECO:0007669"/>
    <property type="project" value="TreeGrafter"/>
</dbReference>
<feature type="compositionally biased region" description="Polar residues" evidence="7">
    <location>
        <begin position="605"/>
        <end position="625"/>
    </location>
</feature>
<dbReference type="PANTHER" id="PTHR47959:SF1">
    <property type="entry name" value="ATP-DEPENDENT RNA HELICASE DBPA"/>
    <property type="match status" value="1"/>
</dbReference>
<feature type="compositionally biased region" description="Low complexity" evidence="7">
    <location>
        <begin position="896"/>
        <end position="905"/>
    </location>
</feature>
<dbReference type="GO" id="GO:0016787">
    <property type="term" value="F:hydrolase activity"/>
    <property type="evidence" value="ECO:0007669"/>
    <property type="project" value="UniProtKB-KW"/>
</dbReference>
<dbReference type="EMBL" id="OUUW01000002">
    <property type="protein sequence ID" value="SPP76676.1"/>
    <property type="molecule type" value="Genomic_DNA"/>
</dbReference>
<accession>A0A3B0JTK1</accession>
<dbReference type="InterPro" id="IPR027417">
    <property type="entry name" value="P-loop_NTPase"/>
</dbReference>
<dbReference type="Gene3D" id="3.40.50.300">
    <property type="entry name" value="P-loop containing nucleotide triphosphate hydrolases"/>
    <property type="match status" value="2"/>
</dbReference>
<dbReference type="GO" id="GO:0003724">
    <property type="term" value="F:RNA helicase activity"/>
    <property type="evidence" value="ECO:0007669"/>
    <property type="project" value="UniProtKB-EC"/>
</dbReference>
<dbReference type="PROSITE" id="PS51192">
    <property type="entry name" value="HELICASE_ATP_BIND_1"/>
    <property type="match status" value="1"/>
</dbReference>
<keyword evidence="12" id="KW-1185">Reference proteome</keyword>
<dbReference type="Proteomes" id="UP000268350">
    <property type="component" value="Unassembled WGS sequence"/>
</dbReference>
<dbReference type="PROSITE" id="PS51194">
    <property type="entry name" value="HELICASE_CTER"/>
    <property type="match status" value="1"/>
</dbReference>
<feature type="compositionally biased region" description="Polar residues" evidence="7">
    <location>
        <begin position="1032"/>
        <end position="1045"/>
    </location>
</feature>
<dbReference type="GO" id="GO:0003676">
    <property type="term" value="F:nucleic acid binding"/>
    <property type="evidence" value="ECO:0007669"/>
    <property type="project" value="InterPro"/>
</dbReference>
<dbReference type="AlphaFoldDB" id="A0A3B0JTK1"/>
<evidence type="ECO:0000259" key="9">
    <source>
        <dbReference type="PROSITE" id="PS51194"/>
    </source>
</evidence>
<dbReference type="SUPFAM" id="SSF52540">
    <property type="entry name" value="P-loop containing nucleoside triphosphate hydrolases"/>
    <property type="match status" value="1"/>
</dbReference>
<keyword evidence="4 11" id="KW-0347">Helicase</keyword>
<dbReference type="CDD" id="cd17943">
    <property type="entry name" value="DEADc_DDX20"/>
    <property type="match status" value="1"/>
</dbReference>
<dbReference type="STRING" id="7266.A0A3B0JTK1"/>
<keyword evidence="5" id="KW-0067">ATP-binding</keyword>
<evidence type="ECO:0000256" key="7">
    <source>
        <dbReference type="SAM" id="MobiDB-lite"/>
    </source>
</evidence>
<dbReference type="EC" id="3.6.4.13" evidence="1"/>
<evidence type="ECO:0000313" key="11">
    <source>
        <dbReference type="EMBL" id="SPP76676.1"/>
    </source>
</evidence>
<feature type="domain" description="Helicase ATP-binding" evidence="8">
    <location>
        <begin position="58"/>
        <end position="229"/>
    </location>
</feature>
<feature type="region of interest" description="Disordered" evidence="7">
    <location>
        <begin position="885"/>
        <end position="909"/>
    </location>
</feature>
<organism evidence="11 12">
    <name type="scientific">Drosophila guanche</name>
    <name type="common">Fruit fly</name>
    <dbReference type="NCBI Taxonomy" id="7266"/>
    <lineage>
        <taxon>Eukaryota</taxon>
        <taxon>Metazoa</taxon>
        <taxon>Ecdysozoa</taxon>
        <taxon>Arthropoda</taxon>
        <taxon>Hexapoda</taxon>
        <taxon>Insecta</taxon>
        <taxon>Pterygota</taxon>
        <taxon>Neoptera</taxon>
        <taxon>Endopterygota</taxon>
        <taxon>Diptera</taxon>
        <taxon>Brachycera</taxon>
        <taxon>Muscomorpha</taxon>
        <taxon>Ephydroidea</taxon>
        <taxon>Drosophilidae</taxon>
        <taxon>Drosophila</taxon>
        <taxon>Sophophora</taxon>
    </lineage>
</organism>
<proteinExistence type="predicted"/>
<feature type="compositionally biased region" description="Low complexity" evidence="7">
    <location>
        <begin position="1079"/>
        <end position="1092"/>
    </location>
</feature>
<feature type="short sequence motif" description="Q motif" evidence="6">
    <location>
        <begin position="27"/>
        <end position="55"/>
    </location>
</feature>
<dbReference type="GO" id="GO:0005524">
    <property type="term" value="F:ATP binding"/>
    <property type="evidence" value="ECO:0007669"/>
    <property type="project" value="UniProtKB-KW"/>
</dbReference>
<dbReference type="OrthoDB" id="434041at2759"/>
<feature type="domain" description="DEAD-box RNA helicase Q" evidence="10">
    <location>
        <begin position="27"/>
        <end position="55"/>
    </location>
</feature>
<feature type="compositionally biased region" description="Polar residues" evidence="7">
    <location>
        <begin position="677"/>
        <end position="709"/>
    </location>
</feature>
<dbReference type="InterPro" id="IPR011545">
    <property type="entry name" value="DEAD/DEAH_box_helicase_dom"/>
</dbReference>
<evidence type="ECO:0000256" key="3">
    <source>
        <dbReference type="ARBA" id="ARBA00022801"/>
    </source>
</evidence>
<dbReference type="OMA" id="DSMGCGY"/>
<feature type="region of interest" description="Disordered" evidence="7">
    <location>
        <begin position="673"/>
        <end position="720"/>
    </location>
</feature>
<dbReference type="InterPro" id="IPR014001">
    <property type="entry name" value="Helicase_ATP-bd"/>
</dbReference>
<reference evidence="12" key="1">
    <citation type="submission" date="2018-01" db="EMBL/GenBank/DDBJ databases">
        <authorList>
            <person name="Alioto T."/>
            <person name="Alioto T."/>
        </authorList>
    </citation>
    <scope>NUCLEOTIDE SEQUENCE [LARGE SCALE GENOMIC DNA]</scope>
</reference>